<dbReference type="Gene3D" id="2.60.40.150">
    <property type="entry name" value="C2 domain"/>
    <property type="match status" value="2"/>
</dbReference>
<dbReference type="PANTHER" id="PTHR31425">
    <property type="entry name" value="PHOSPHORIBOSYLANTHRANILATE TRANSFERASE ISOFORM 1"/>
    <property type="match status" value="1"/>
</dbReference>
<name>A0AAN8TUA3_SOLBU</name>
<reference evidence="2 3" key="1">
    <citation type="submission" date="2024-02" db="EMBL/GenBank/DDBJ databases">
        <title>de novo genome assembly of Solanum bulbocastanum strain 11H21.</title>
        <authorList>
            <person name="Hosaka A.J."/>
        </authorList>
    </citation>
    <scope>NUCLEOTIDE SEQUENCE [LARGE SCALE GENOMIC DNA]</scope>
    <source>
        <tissue evidence="2">Young leaves</tissue>
    </source>
</reference>
<keyword evidence="3" id="KW-1185">Reference proteome</keyword>
<dbReference type="PANTHER" id="PTHR31425:SF40">
    <property type="entry name" value="PROTEIN QUIRKY-LIKE ISOFORM X1"/>
    <property type="match status" value="1"/>
</dbReference>
<dbReference type="CDD" id="cd08378">
    <property type="entry name" value="C2B_MCTP_PRT_plant"/>
    <property type="match status" value="1"/>
</dbReference>
<dbReference type="Pfam" id="PF00168">
    <property type="entry name" value="C2"/>
    <property type="match status" value="2"/>
</dbReference>
<dbReference type="InterPro" id="IPR000008">
    <property type="entry name" value="C2_dom"/>
</dbReference>
<accession>A0AAN8TUA3</accession>
<evidence type="ECO:0000313" key="3">
    <source>
        <dbReference type="Proteomes" id="UP001371456"/>
    </source>
</evidence>
<dbReference type="InterPro" id="IPR047257">
    <property type="entry name" value="C2B_MCTP_PRT_plant"/>
</dbReference>
<gene>
    <name evidence="2" type="ORF">RDI58_007618</name>
</gene>
<feature type="domain" description="C2" evidence="1">
    <location>
        <begin position="1"/>
        <end position="104"/>
    </location>
</feature>
<feature type="domain" description="C2" evidence="1">
    <location>
        <begin position="142"/>
        <end position="264"/>
    </location>
</feature>
<sequence>MQYLFVRVVKARDLRTKHLTGRLDPYVEVKLGNNKDKTRHFEKTTNPEWNHMFVSSHDRIEASLLEVTVKDRDFVNDDFVGGHMFDLCEIPKLVAQEYFVPQWYRLEDRRGYKVKGELLLAVWMGTQAEEIFPEAWHSDDASSADVMANIRSKVYLFPKLWYLRVDVFKAQDLIPSDEYRLPEVFVKASLGNQTRHTKVANRESFNPVWDEYLMIVAVEPFDVLILSVEDKVASDKDEVLGRCVVPLSDVEMRLDEKPVRCLWYESVKQVTTRGERKGKSGLFATFS</sequence>
<dbReference type="SMART" id="SM00239">
    <property type="entry name" value="C2"/>
    <property type="match status" value="2"/>
</dbReference>
<evidence type="ECO:0000259" key="1">
    <source>
        <dbReference type="PROSITE" id="PS50004"/>
    </source>
</evidence>
<dbReference type="SUPFAM" id="SSF49562">
    <property type="entry name" value="C2 domain (Calcium/lipid-binding domain, CaLB)"/>
    <property type="match status" value="2"/>
</dbReference>
<proteinExistence type="predicted"/>
<dbReference type="InterPro" id="IPR047259">
    <property type="entry name" value="QUIRKY-like"/>
</dbReference>
<evidence type="ECO:0000313" key="2">
    <source>
        <dbReference type="EMBL" id="KAK6794165.1"/>
    </source>
</evidence>
<comment type="caution">
    <text evidence="2">The sequence shown here is derived from an EMBL/GenBank/DDBJ whole genome shotgun (WGS) entry which is preliminary data.</text>
</comment>
<dbReference type="Proteomes" id="UP001371456">
    <property type="component" value="Unassembled WGS sequence"/>
</dbReference>
<dbReference type="EMBL" id="JBANQN010000003">
    <property type="protein sequence ID" value="KAK6794165.1"/>
    <property type="molecule type" value="Genomic_DNA"/>
</dbReference>
<protein>
    <recommendedName>
        <fullName evidence="1">C2 domain-containing protein</fullName>
    </recommendedName>
</protein>
<dbReference type="PROSITE" id="PS50004">
    <property type="entry name" value="C2"/>
    <property type="match status" value="2"/>
</dbReference>
<organism evidence="2 3">
    <name type="scientific">Solanum bulbocastanum</name>
    <name type="common">Wild potato</name>
    <dbReference type="NCBI Taxonomy" id="147425"/>
    <lineage>
        <taxon>Eukaryota</taxon>
        <taxon>Viridiplantae</taxon>
        <taxon>Streptophyta</taxon>
        <taxon>Embryophyta</taxon>
        <taxon>Tracheophyta</taxon>
        <taxon>Spermatophyta</taxon>
        <taxon>Magnoliopsida</taxon>
        <taxon>eudicotyledons</taxon>
        <taxon>Gunneridae</taxon>
        <taxon>Pentapetalae</taxon>
        <taxon>asterids</taxon>
        <taxon>lamiids</taxon>
        <taxon>Solanales</taxon>
        <taxon>Solanaceae</taxon>
        <taxon>Solanoideae</taxon>
        <taxon>Solaneae</taxon>
        <taxon>Solanum</taxon>
    </lineage>
</organism>
<dbReference type="InterPro" id="IPR035892">
    <property type="entry name" value="C2_domain_sf"/>
</dbReference>
<dbReference type="AlphaFoldDB" id="A0AAN8TUA3"/>